<dbReference type="Proteomes" id="UP001419268">
    <property type="component" value="Unassembled WGS sequence"/>
</dbReference>
<gene>
    <name evidence="1" type="ORF">Scep_009132</name>
</gene>
<dbReference type="EMBL" id="JBBNAG010000004">
    <property type="protein sequence ID" value="KAK9139451.1"/>
    <property type="molecule type" value="Genomic_DNA"/>
</dbReference>
<name>A0AAP0PG04_9MAGN</name>
<protein>
    <submittedName>
        <fullName evidence="1">Uncharacterized protein</fullName>
    </submittedName>
</protein>
<sequence length="58" mass="6584">MFDSLHSRSPILFFCSKIRAFLSLHTPHAIAKAPVLHSVFRLYPGQQTESLSKHSSIF</sequence>
<organism evidence="1 2">
    <name type="scientific">Stephania cephalantha</name>
    <dbReference type="NCBI Taxonomy" id="152367"/>
    <lineage>
        <taxon>Eukaryota</taxon>
        <taxon>Viridiplantae</taxon>
        <taxon>Streptophyta</taxon>
        <taxon>Embryophyta</taxon>
        <taxon>Tracheophyta</taxon>
        <taxon>Spermatophyta</taxon>
        <taxon>Magnoliopsida</taxon>
        <taxon>Ranunculales</taxon>
        <taxon>Menispermaceae</taxon>
        <taxon>Menispermoideae</taxon>
        <taxon>Cissampelideae</taxon>
        <taxon>Stephania</taxon>
    </lineage>
</organism>
<dbReference type="AlphaFoldDB" id="A0AAP0PG04"/>
<comment type="caution">
    <text evidence="1">The sequence shown here is derived from an EMBL/GenBank/DDBJ whole genome shotgun (WGS) entry which is preliminary data.</text>
</comment>
<evidence type="ECO:0000313" key="1">
    <source>
        <dbReference type="EMBL" id="KAK9139451.1"/>
    </source>
</evidence>
<accession>A0AAP0PG04</accession>
<reference evidence="1 2" key="1">
    <citation type="submission" date="2024-01" db="EMBL/GenBank/DDBJ databases">
        <title>Genome assemblies of Stephania.</title>
        <authorList>
            <person name="Yang L."/>
        </authorList>
    </citation>
    <scope>NUCLEOTIDE SEQUENCE [LARGE SCALE GENOMIC DNA]</scope>
    <source>
        <strain evidence="1">JXDWG</strain>
        <tissue evidence="1">Leaf</tissue>
    </source>
</reference>
<keyword evidence="2" id="KW-1185">Reference proteome</keyword>
<evidence type="ECO:0000313" key="2">
    <source>
        <dbReference type="Proteomes" id="UP001419268"/>
    </source>
</evidence>
<proteinExistence type="predicted"/>